<reference evidence="1" key="1">
    <citation type="journal article" date="2021" name="G3 (Bethesda)">
        <title>Genome and transcriptome analysis of the beet armyworm Spodoptera exigua reveals targets for pest control. .</title>
        <authorList>
            <person name="Simon S."/>
            <person name="Breeschoten T."/>
            <person name="Jansen H.J."/>
            <person name="Dirks R.P."/>
            <person name="Schranz M.E."/>
            <person name="Ros V.I.D."/>
        </authorList>
    </citation>
    <scope>NUCLEOTIDE SEQUENCE</scope>
    <source>
        <strain evidence="1">TB_SE_WUR_2020</strain>
    </source>
</reference>
<dbReference type="Proteomes" id="UP000814243">
    <property type="component" value="Unassembled WGS sequence"/>
</dbReference>
<gene>
    <name evidence="1" type="ORF">HF086_000149</name>
</gene>
<proteinExistence type="predicted"/>
<comment type="caution">
    <text evidence="1">The sequence shown here is derived from an EMBL/GenBank/DDBJ whole genome shotgun (WGS) entry which is preliminary data.</text>
</comment>
<accession>A0A922M683</accession>
<organism evidence="1 2">
    <name type="scientific">Spodoptera exigua</name>
    <name type="common">Beet armyworm</name>
    <name type="synonym">Noctua fulgens</name>
    <dbReference type="NCBI Taxonomy" id="7107"/>
    <lineage>
        <taxon>Eukaryota</taxon>
        <taxon>Metazoa</taxon>
        <taxon>Ecdysozoa</taxon>
        <taxon>Arthropoda</taxon>
        <taxon>Hexapoda</taxon>
        <taxon>Insecta</taxon>
        <taxon>Pterygota</taxon>
        <taxon>Neoptera</taxon>
        <taxon>Endopterygota</taxon>
        <taxon>Lepidoptera</taxon>
        <taxon>Glossata</taxon>
        <taxon>Ditrysia</taxon>
        <taxon>Noctuoidea</taxon>
        <taxon>Noctuidae</taxon>
        <taxon>Amphipyrinae</taxon>
        <taxon>Spodoptera</taxon>
    </lineage>
</organism>
<dbReference type="AlphaFoldDB" id="A0A922M683"/>
<sequence length="104" mass="11322">MDWSIDWTCYSGYEVLSTGPALLIQFTANSATPGQGFAATFLFQPPPDSTAAVPVFTNEGEVQTTLVSIDLKLLATQCKVSATICPINIDLQLSVCREFWMTLL</sequence>
<evidence type="ECO:0000313" key="1">
    <source>
        <dbReference type="EMBL" id="KAH9631106.1"/>
    </source>
</evidence>
<evidence type="ECO:0008006" key="3">
    <source>
        <dbReference type="Google" id="ProtNLM"/>
    </source>
</evidence>
<protein>
    <recommendedName>
        <fullName evidence="3">CUB domain-containing protein</fullName>
    </recommendedName>
</protein>
<dbReference type="EMBL" id="JACEFF010000779">
    <property type="protein sequence ID" value="KAH9631106.1"/>
    <property type="molecule type" value="Genomic_DNA"/>
</dbReference>
<evidence type="ECO:0000313" key="2">
    <source>
        <dbReference type="Proteomes" id="UP000814243"/>
    </source>
</evidence>
<name>A0A922M683_SPOEX</name>